<dbReference type="OrthoDB" id="9182673at2"/>
<dbReference type="InterPro" id="IPR019260">
    <property type="entry name" value="DUF2262"/>
</dbReference>
<dbReference type="Proteomes" id="UP000186228">
    <property type="component" value="Unassembled WGS sequence"/>
</dbReference>
<dbReference type="Pfam" id="PF10020">
    <property type="entry name" value="DUF2262"/>
    <property type="match status" value="1"/>
</dbReference>
<evidence type="ECO:0000313" key="2">
    <source>
        <dbReference type="EMBL" id="SCB38569.1"/>
    </source>
</evidence>
<evidence type="ECO:0000313" key="3">
    <source>
        <dbReference type="Proteomes" id="UP000186228"/>
    </source>
</evidence>
<accession>A0A1C3WEW0</accession>
<reference evidence="3" key="1">
    <citation type="submission" date="2016-08" db="EMBL/GenBank/DDBJ databases">
        <authorList>
            <person name="Varghese N."/>
            <person name="Submissions Spin"/>
        </authorList>
    </citation>
    <scope>NUCLEOTIDE SEQUENCE [LARGE SCALE GENOMIC DNA]</scope>
    <source>
        <strain evidence="3">CCBAU 57015</strain>
    </source>
</reference>
<name>A0A1C3WEW0_9HYPH</name>
<dbReference type="AlphaFoldDB" id="A0A1C3WEW0"/>
<dbReference type="STRING" id="52131.GA0061100_11742"/>
<evidence type="ECO:0000259" key="1">
    <source>
        <dbReference type="Pfam" id="PF10020"/>
    </source>
</evidence>
<protein>
    <recommendedName>
        <fullName evidence="1">DUF2262 domain-containing protein</fullName>
    </recommendedName>
</protein>
<gene>
    <name evidence="2" type="ORF">GA0061100_11742</name>
</gene>
<dbReference type="EMBL" id="FMAC01000017">
    <property type="protein sequence ID" value="SCB38569.1"/>
    <property type="molecule type" value="Genomic_DNA"/>
</dbReference>
<proteinExistence type="predicted"/>
<sequence>MLPDKITTVEFGVLELGRQSEAYIGKAGWCGTEAKLILSCSDAAELERALEASALLFQQSSQWNSRIRELAVDELLPVKNGNWLEDDETELSREEFLARMLLEYIQVDESGVFVFSHDDDDMFWGHKIIVVGDLKTGLRLAEIAG</sequence>
<organism evidence="2 3">
    <name type="scientific">Rhizobium hainanense</name>
    <dbReference type="NCBI Taxonomy" id="52131"/>
    <lineage>
        <taxon>Bacteria</taxon>
        <taxon>Pseudomonadati</taxon>
        <taxon>Pseudomonadota</taxon>
        <taxon>Alphaproteobacteria</taxon>
        <taxon>Hyphomicrobiales</taxon>
        <taxon>Rhizobiaceae</taxon>
        <taxon>Rhizobium/Agrobacterium group</taxon>
        <taxon>Rhizobium</taxon>
    </lineage>
</organism>
<feature type="domain" description="DUF2262" evidence="1">
    <location>
        <begin position="11"/>
        <end position="143"/>
    </location>
</feature>
<dbReference type="RefSeq" id="WP_075856752.1">
    <property type="nucleotide sequence ID" value="NZ_FMAC01000017.1"/>
</dbReference>
<keyword evidence="3" id="KW-1185">Reference proteome</keyword>